<sequence>MGLDIEKWEADDDSEWPPPHLLAEEEEEEEPERVAKRGFQVTGTSSLTHSSEDFDGDSDDINASKGATLECSCGRVSQGRALVERIIHCLRSTKRMVRYIIGY</sequence>
<feature type="region of interest" description="Disordered" evidence="1">
    <location>
        <begin position="1"/>
        <end position="59"/>
    </location>
</feature>
<dbReference type="OMA" id="DDSEWPP"/>
<gene>
    <name evidence="2" type="ORF">TCM_001099</name>
</gene>
<dbReference type="AlphaFoldDB" id="A0A061DJG4"/>
<organism evidence="2 3">
    <name type="scientific">Theobroma cacao</name>
    <name type="common">Cacao</name>
    <name type="synonym">Cocoa</name>
    <dbReference type="NCBI Taxonomy" id="3641"/>
    <lineage>
        <taxon>Eukaryota</taxon>
        <taxon>Viridiplantae</taxon>
        <taxon>Streptophyta</taxon>
        <taxon>Embryophyta</taxon>
        <taxon>Tracheophyta</taxon>
        <taxon>Spermatophyta</taxon>
        <taxon>Magnoliopsida</taxon>
        <taxon>eudicotyledons</taxon>
        <taxon>Gunneridae</taxon>
        <taxon>Pentapetalae</taxon>
        <taxon>rosids</taxon>
        <taxon>malvids</taxon>
        <taxon>Malvales</taxon>
        <taxon>Malvaceae</taxon>
        <taxon>Byttnerioideae</taxon>
        <taxon>Theobroma</taxon>
    </lineage>
</organism>
<accession>A0A061DJG4</accession>
<name>A0A061DJG4_THECC</name>
<dbReference type="Proteomes" id="UP000026915">
    <property type="component" value="Chromosome 1"/>
</dbReference>
<dbReference type="HOGENOM" id="CLU_2268681_0_0_1"/>
<keyword evidence="3" id="KW-1185">Reference proteome</keyword>
<evidence type="ECO:0000313" key="2">
    <source>
        <dbReference type="EMBL" id="EOX92091.1"/>
    </source>
</evidence>
<dbReference type="eggNOG" id="ENOG502SYX1">
    <property type="taxonomic scope" value="Eukaryota"/>
</dbReference>
<dbReference type="Gramene" id="EOX92091">
    <property type="protein sequence ID" value="EOX92091"/>
    <property type="gene ID" value="TCM_001099"/>
</dbReference>
<protein>
    <submittedName>
        <fullName evidence="2">Uncharacterized protein</fullName>
    </submittedName>
</protein>
<reference evidence="2 3" key="1">
    <citation type="journal article" date="2013" name="Genome Biol.">
        <title>The genome sequence of the most widely cultivated cacao type and its use to identify candidate genes regulating pod color.</title>
        <authorList>
            <person name="Motamayor J.C."/>
            <person name="Mockaitis K."/>
            <person name="Schmutz J."/>
            <person name="Haiminen N."/>
            <person name="Iii D.L."/>
            <person name="Cornejo O."/>
            <person name="Findley S.D."/>
            <person name="Zheng P."/>
            <person name="Utro F."/>
            <person name="Royaert S."/>
            <person name="Saski C."/>
            <person name="Jenkins J."/>
            <person name="Podicheti R."/>
            <person name="Zhao M."/>
            <person name="Scheffler B.E."/>
            <person name="Stack J.C."/>
            <person name="Feltus F.A."/>
            <person name="Mustiga G.M."/>
            <person name="Amores F."/>
            <person name="Phillips W."/>
            <person name="Marelli J.P."/>
            <person name="May G.D."/>
            <person name="Shapiro H."/>
            <person name="Ma J."/>
            <person name="Bustamante C.D."/>
            <person name="Schnell R.J."/>
            <person name="Main D."/>
            <person name="Gilbert D."/>
            <person name="Parida L."/>
            <person name="Kuhn D.N."/>
        </authorList>
    </citation>
    <scope>NUCLEOTIDE SEQUENCE [LARGE SCALE GENOMIC DNA]</scope>
    <source>
        <strain evidence="3">cv. Matina 1-6</strain>
    </source>
</reference>
<dbReference type="InParanoid" id="A0A061DJG4"/>
<proteinExistence type="predicted"/>
<evidence type="ECO:0000313" key="3">
    <source>
        <dbReference type="Proteomes" id="UP000026915"/>
    </source>
</evidence>
<dbReference type="EMBL" id="CM001879">
    <property type="protein sequence ID" value="EOX92091.1"/>
    <property type="molecule type" value="Genomic_DNA"/>
</dbReference>
<evidence type="ECO:0000256" key="1">
    <source>
        <dbReference type="SAM" id="MobiDB-lite"/>
    </source>
</evidence>